<dbReference type="Gene3D" id="3.30.40.10">
    <property type="entry name" value="Zinc/RING finger domain, C3HC4 (zinc finger)"/>
    <property type="match status" value="1"/>
</dbReference>
<feature type="transmembrane region" description="Helical" evidence="5">
    <location>
        <begin position="6"/>
        <end position="31"/>
    </location>
</feature>
<dbReference type="AlphaFoldDB" id="A0A8J8T043"/>
<keyword evidence="2 4" id="KW-0863">Zinc-finger</keyword>
<evidence type="ECO:0000313" key="7">
    <source>
        <dbReference type="EMBL" id="TNV76653.1"/>
    </source>
</evidence>
<evidence type="ECO:0000256" key="5">
    <source>
        <dbReference type="SAM" id="Phobius"/>
    </source>
</evidence>
<evidence type="ECO:0000256" key="3">
    <source>
        <dbReference type="ARBA" id="ARBA00022833"/>
    </source>
</evidence>
<dbReference type="SUPFAM" id="SSF57850">
    <property type="entry name" value="RING/U-box"/>
    <property type="match status" value="1"/>
</dbReference>
<dbReference type="GO" id="GO:0008270">
    <property type="term" value="F:zinc ion binding"/>
    <property type="evidence" value="ECO:0007669"/>
    <property type="project" value="UniProtKB-KW"/>
</dbReference>
<dbReference type="PANTHER" id="PTHR45798:SF97">
    <property type="entry name" value="ALCOHOL-SENSITIVE RING FINGER PROTEIN 1"/>
    <property type="match status" value="1"/>
</dbReference>
<keyword evidence="8" id="KW-1185">Reference proteome</keyword>
<accession>A0A8J8T043</accession>
<keyword evidence="1" id="KW-0479">Metal-binding</keyword>
<reference evidence="7" key="1">
    <citation type="submission" date="2019-06" db="EMBL/GenBank/DDBJ databases">
        <authorList>
            <person name="Zheng W."/>
        </authorList>
    </citation>
    <scope>NUCLEOTIDE SEQUENCE</scope>
    <source>
        <strain evidence="7">QDHG01</strain>
    </source>
</reference>
<evidence type="ECO:0000256" key="4">
    <source>
        <dbReference type="PROSITE-ProRule" id="PRU00175"/>
    </source>
</evidence>
<keyword evidence="3" id="KW-0862">Zinc</keyword>
<dbReference type="Pfam" id="PF13639">
    <property type="entry name" value="zf-RING_2"/>
    <property type="match status" value="1"/>
</dbReference>
<feature type="domain" description="RING-type" evidence="6">
    <location>
        <begin position="77"/>
        <end position="120"/>
    </location>
</feature>
<evidence type="ECO:0000259" key="6">
    <source>
        <dbReference type="PROSITE" id="PS50089"/>
    </source>
</evidence>
<dbReference type="SMART" id="SM01197">
    <property type="entry name" value="FANCL_C"/>
    <property type="match status" value="1"/>
</dbReference>
<dbReference type="EMBL" id="RRYP01013195">
    <property type="protein sequence ID" value="TNV76653.1"/>
    <property type="molecule type" value="Genomic_DNA"/>
</dbReference>
<protein>
    <recommendedName>
        <fullName evidence="6">RING-type domain-containing protein</fullName>
    </recommendedName>
</protein>
<evidence type="ECO:0000313" key="8">
    <source>
        <dbReference type="Proteomes" id="UP000785679"/>
    </source>
</evidence>
<dbReference type="Proteomes" id="UP000785679">
    <property type="component" value="Unassembled WGS sequence"/>
</dbReference>
<keyword evidence="5" id="KW-0812">Transmembrane</keyword>
<dbReference type="SMART" id="SM00184">
    <property type="entry name" value="RING"/>
    <property type="match status" value="1"/>
</dbReference>
<dbReference type="OrthoDB" id="312290at2759"/>
<evidence type="ECO:0000256" key="2">
    <source>
        <dbReference type="ARBA" id="ARBA00022771"/>
    </source>
</evidence>
<dbReference type="InterPro" id="IPR013083">
    <property type="entry name" value="Znf_RING/FYVE/PHD"/>
</dbReference>
<sequence>MVVIAFGYLYLAAIGLVCCCGGCFLCCICCIKSQNRQEGQQEGFIDRIPQMKAIKEIREHKKGFKDIEKKNQIMSDCAICLMPYTDDAEVSELNCDERHYFHSGCLEDWLQKKPECPLCKKSVIKNMA</sequence>
<dbReference type="PANTHER" id="PTHR45798">
    <property type="entry name" value="RING-H2 FINGER PROTEIN ATL61-RELATED-RELATED"/>
    <property type="match status" value="1"/>
</dbReference>
<gene>
    <name evidence="7" type="ORF">FGO68_gene8859</name>
</gene>
<name>A0A8J8T043_HALGN</name>
<dbReference type="InterPro" id="IPR001841">
    <property type="entry name" value="Znf_RING"/>
</dbReference>
<evidence type="ECO:0000256" key="1">
    <source>
        <dbReference type="ARBA" id="ARBA00022723"/>
    </source>
</evidence>
<dbReference type="PROSITE" id="PS50089">
    <property type="entry name" value="ZF_RING_2"/>
    <property type="match status" value="1"/>
</dbReference>
<keyword evidence="5" id="KW-1133">Transmembrane helix</keyword>
<comment type="caution">
    <text evidence="7">The sequence shown here is derived from an EMBL/GenBank/DDBJ whole genome shotgun (WGS) entry which is preliminary data.</text>
</comment>
<keyword evidence="5" id="KW-0472">Membrane</keyword>
<proteinExistence type="predicted"/>
<organism evidence="7 8">
    <name type="scientific">Halteria grandinella</name>
    <dbReference type="NCBI Taxonomy" id="5974"/>
    <lineage>
        <taxon>Eukaryota</taxon>
        <taxon>Sar</taxon>
        <taxon>Alveolata</taxon>
        <taxon>Ciliophora</taxon>
        <taxon>Intramacronucleata</taxon>
        <taxon>Spirotrichea</taxon>
        <taxon>Stichotrichia</taxon>
        <taxon>Sporadotrichida</taxon>
        <taxon>Halteriidae</taxon>
        <taxon>Halteria</taxon>
    </lineage>
</organism>
<dbReference type="InterPro" id="IPR052788">
    <property type="entry name" value="RING-type_E3_ligase_ATL"/>
</dbReference>